<dbReference type="Pfam" id="PF12697">
    <property type="entry name" value="Abhydrolase_6"/>
    <property type="match status" value="1"/>
</dbReference>
<name>M3UGG8_GORML</name>
<dbReference type="PANTHER" id="PTHR43689">
    <property type="entry name" value="HYDROLASE"/>
    <property type="match status" value="1"/>
</dbReference>
<dbReference type="Gene3D" id="3.40.50.1820">
    <property type="entry name" value="alpha/beta hydrolase"/>
    <property type="match status" value="1"/>
</dbReference>
<dbReference type="RefSeq" id="WP_008376337.1">
    <property type="nucleotide sequence ID" value="NZ_BAOP01000003.1"/>
</dbReference>
<evidence type="ECO:0000313" key="2">
    <source>
        <dbReference type="EMBL" id="GAC78370.1"/>
    </source>
</evidence>
<dbReference type="InterPro" id="IPR000073">
    <property type="entry name" value="AB_hydrolase_1"/>
</dbReference>
<dbReference type="STRING" id="410332.SAMN04488550_2353"/>
<proteinExistence type="predicted"/>
<reference evidence="2 3" key="1">
    <citation type="submission" date="2013-02" db="EMBL/GenBank/DDBJ databases">
        <title>Whole genome shotgun sequence of Gordonia malaquae NBRC 108250.</title>
        <authorList>
            <person name="Yoshida I."/>
            <person name="Hosoyama A."/>
            <person name="Tsuchikane K."/>
            <person name="Ando Y."/>
            <person name="Baba S."/>
            <person name="Ohji S."/>
            <person name="Hamada M."/>
            <person name="Tamura T."/>
            <person name="Yamazoe A."/>
            <person name="Yamazaki S."/>
            <person name="Fujita N."/>
        </authorList>
    </citation>
    <scope>NUCLEOTIDE SEQUENCE [LARGE SCALE GENOMIC DNA]</scope>
    <source>
        <strain evidence="2 3">NBRC 108250</strain>
    </source>
</reference>
<dbReference type="AlphaFoldDB" id="M3UGG8"/>
<organism evidence="2 3">
    <name type="scientific">Gordonia malaquae NBRC 108250</name>
    <dbReference type="NCBI Taxonomy" id="1223542"/>
    <lineage>
        <taxon>Bacteria</taxon>
        <taxon>Bacillati</taxon>
        <taxon>Actinomycetota</taxon>
        <taxon>Actinomycetes</taxon>
        <taxon>Mycobacteriales</taxon>
        <taxon>Gordoniaceae</taxon>
        <taxon>Gordonia</taxon>
    </lineage>
</organism>
<dbReference type="EMBL" id="BAOP01000003">
    <property type="protein sequence ID" value="GAC78370.1"/>
    <property type="molecule type" value="Genomic_DNA"/>
</dbReference>
<comment type="caution">
    <text evidence="2">The sequence shown here is derived from an EMBL/GenBank/DDBJ whole genome shotgun (WGS) entry which is preliminary data.</text>
</comment>
<sequence>MDYRTQDAWRTVQRHLPEDYRLTSETEPAEEWWEHSGHRIHLDAYRNPDAPVKVILLHGVGTNGRQMSLILGRPLASRGYETVAIDMPGYGVTDVAEDSLVTYDDWVRIGSALVEKERDGRPIVLYGLSAGGMETFHVASTNRSVAGIVGMTFLDQSSAKVRRDTAFDPVTGAVGGPVMKLLARTPARRARVPMRWVSKMRALVNSPAAKKDCYRDRTSAGNSVSVAFLDSYLNYRAPESPEQFDVCPILLTQPAADRWTPLALSTPFLNRVSRVPVDIVMLENAGHYPLEQPGLDQMVDAIDRFCQARLAEFR</sequence>
<dbReference type="PANTHER" id="PTHR43689:SF8">
    <property type="entry name" value="ALPHA_BETA-HYDROLASES SUPERFAMILY PROTEIN"/>
    <property type="match status" value="1"/>
</dbReference>
<dbReference type="GO" id="GO:0003824">
    <property type="term" value="F:catalytic activity"/>
    <property type="evidence" value="ECO:0007669"/>
    <property type="project" value="UniProtKB-ARBA"/>
</dbReference>
<feature type="domain" description="AB hydrolase-1" evidence="1">
    <location>
        <begin position="54"/>
        <end position="293"/>
    </location>
</feature>
<dbReference type="InterPro" id="IPR029058">
    <property type="entry name" value="AB_hydrolase_fold"/>
</dbReference>
<dbReference type="OrthoDB" id="1376138at2"/>
<keyword evidence="3" id="KW-1185">Reference proteome</keyword>
<evidence type="ECO:0000313" key="3">
    <source>
        <dbReference type="Proteomes" id="UP000035009"/>
    </source>
</evidence>
<gene>
    <name evidence="2" type="ORF">GM1_003_01080</name>
</gene>
<evidence type="ECO:0000259" key="1">
    <source>
        <dbReference type="Pfam" id="PF12697"/>
    </source>
</evidence>
<accession>M3UGG8</accession>
<protein>
    <recommendedName>
        <fullName evidence="1">AB hydrolase-1 domain-containing protein</fullName>
    </recommendedName>
</protein>
<dbReference type="SUPFAM" id="SSF53474">
    <property type="entry name" value="alpha/beta-Hydrolases"/>
    <property type="match status" value="1"/>
</dbReference>
<dbReference type="eggNOG" id="COG2267">
    <property type="taxonomic scope" value="Bacteria"/>
</dbReference>
<dbReference type="Proteomes" id="UP000035009">
    <property type="component" value="Unassembled WGS sequence"/>
</dbReference>